<dbReference type="PIRSF" id="PIRSF000485">
    <property type="entry name" value="Amd_phspho_trans"/>
    <property type="match status" value="1"/>
</dbReference>
<keyword evidence="7" id="KW-0408">Iron</keyword>
<dbReference type="EC" id="2.4.2.14" evidence="7"/>
<feature type="binding site" evidence="7">
    <location>
        <position position="418"/>
    </location>
    <ligand>
        <name>Mg(2+)</name>
        <dbReference type="ChEBI" id="CHEBI:18420"/>
    </ligand>
</feature>
<keyword evidence="7" id="KW-0004">4Fe-4S</keyword>
<keyword evidence="11" id="KW-1185">Reference proteome</keyword>
<comment type="cofactor">
    <cofactor evidence="7">
        <name>Mg(2+)</name>
        <dbReference type="ChEBI" id="CHEBI:18420"/>
    </cofactor>
    <text evidence="7">Binds 1 Mg(2+) ion per subunit.</text>
</comment>
<dbReference type="CDD" id="cd06223">
    <property type="entry name" value="PRTases_typeI"/>
    <property type="match status" value="1"/>
</dbReference>
<feature type="binding site" evidence="7">
    <location>
        <position position="508"/>
    </location>
    <ligand>
        <name>[4Fe-4S] cluster</name>
        <dbReference type="ChEBI" id="CHEBI:49883"/>
    </ligand>
</feature>
<evidence type="ECO:0000256" key="2">
    <source>
        <dbReference type="ARBA" id="ARBA00010138"/>
    </source>
</evidence>
<dbReference type="InterPro" id="IPR005854">
    <property type="entry name" value="PurF"/>
</dbReference>
<keyword evidence="7" id="KW-0460">Magnesium</keyword>
<evidence type="ECO:0000313" key="10">
    <source>
        <dbReference type="EMBL" id="GGV05770.1"/>
    </source>
</evidence>
<evidence type="ECO:0000256" key="1">
    <source>
        <dbReference type="ARBA" id="ARBA00005209"/>
    </source>
</evidence>
<comment type="pathway">
    <text evidence="1 7 8">Purine metabolism; IMP biosynthesis via de novo pathway; N(1)-(5-phospho-D-ribosyl)glycinamide from 5-phospho-alpha-D-ribose 1-diphosphate: step 1/2.</text>
</comment>
<dbReference type="InterPro" id="IPR000836">
    <property type="entry name" value="PRTase_dom"/>
</dbReference>
<dbReference type="Proteomes" id="UP000654471">
    <property type="component" value="Unassembled WGS sequence"/>
</dbReference>
<evidence type="ECO:0000256" key="8">
    <source>
        <dbReference type="PIRNR" id="PIRNR000485"/>
    </source>
</evidence>
<dbReference type="NCBIfam" id="TIGR01134">
    <property type="entry name" value="purF"/>
    <property type="match status" value="1"/>
</dbReference>
<dbReference type="CDD" id="cd00715">
    <property type="entry name" value="GPATase_N"/>
    <property type="match status" value="1"/>
</dbReference>
<evidence type="ECO:0000313" key="11">
    <source>
        <dbReference type="Proteomes" id="UP000654471"/>
    </source>
</evidence>
<feature type="binding site" evidence="7">
    <location>
        <position position="417"/>
    </location>
    <ligand>
        <name>Mg(2+)</name>
        <dbReference type="ChEBI" id="CHEBI:18420"/>
    </ligand>
</feature>
<comment type="caution">
    <text evidence="10">The sequence shown here is derived from an EMBL/GenBank/DDBJ whole genome shotgun (WGS) entry which is preliminary data.</text>
</comment>
<keyword evidence="7" id="KW-0411">Iron-sulfur</keyword>
<dbReference type="InterPro" id="IPR029057">
    <property type="entry name" value="PRTase-like"/>
</dbReference>
<dbReference type="PANTHER" id="PTHR11907">
    <property type="entry name" value="AMIDOPHOSPHORIBOSYLTRANSFERASE"/>
    <property type="match status" value="1"/>
</dbReference>
<feature type="active site" description="Nucleophile" evidence="7">
    <location>
        <position position="63"/>
    </location>
</feature>
<organism evidence="10 11">
    <name type="scientific">Streptomyces albospinus</name>
    <dbReference type="NCBI Taxonomy" id="285515"/>
    <lineage>
        <taxon>Bacteria</taxon>
        <taxon>Bacillati</taxon>
        <taxon>Actinomycetota</taxon>
        <taxon>Actinomycetes</taxon>
        <taxon>Kitasatosporales</taxon>
        <taxon>Streptomycetaceae</taxon>
        <taxon>Streptomyces</taxon>
    </lineage>
</organism>
<dbReference type="HAMAP" id="MF_01931">
    <property type="entry name" value="PurF"/>
    <property type="match status" value="1"/>
</dbReference>
<dbReference type="PROSITE" id="PS51278">
    <property type="entry name" value="GATASE_TYPE_2"/>
    <property type="match status" value="1"/>
</dbReference>
<dbReference type="SUPFAM" id="SSF53271">
    <property type="entry name" value="PRTase-like"/>
    <property type="match status" value="1"/>
</dbReference>
<dbReference type="InterPro" id="IPR029055">
    <property type="entry name" value="Ntn_hydrolases_N"/>
</dbReference>
<comment type="catalytic activity">
    <reaction evidence="7 8">
        <text>5-phospho-beta-D-ribosylamine + L-glutamate + diphosphate = 5-phospho-alpha-D-ribose 1-diphosphate + L-glutamine + H2O</text>
        <dbReference type="Rhea" id="RHEA:14905"/>
        <dbReference type="ChEBI" id="CHEBI:15377"/>
        <dbReference type="ChEBI" id="CHEBI:29985"/>
        <dbReference type="ChEBI" id="CHEBI:33019"/>
        <dbReference type="ChEBI" id="CHEBI:58017"/>
        <dbReference type="ChEBI" id="CHEBI:58359"/>
        <dbReference type="ChEBI" id="CHEBI:58681"/>
        <dbReference type="EC" id="2.4.2.14"/>
    </reaction>
</comment>
<dbReference type="Pfam" id="PF13522">
    <property type="entry name" value="GATase_6"/>
    <property type="match status" value="1"/>
</dbReference>
<evidence type="ECO:0000259" key="9">
    <source>
        <dbReference type="PROSITE" id="PS51278"/>
    </source>
</evidence>
<comment type="function">
    <text evidence="7">Catalyzes the formation of phosphoribosylamine from phosphoribosylpyrophosphate (PRPP) and glutamine.</text>
</comment>
<dbReference type="SUPFAM" id="SSF56235">
    <property type="entry name" value="N-terminal nucleophile aminohydrolases (Ntn hydrolases)"/>
    <property type="match status" value="1"/>
</dbReference>
<comment type="cofactor">
    <cofactor evidence="7">
        <name>[4Fe-4S] cluster</name>
        <dbReference type="ChEBI" id="CHEBI:49883"/>
    </cofactor>
    <text evidence="7">Binds 1 [4Fe-4S] cluster per subunit.</text>
</comment>
<feature type="binding site" evidence="7">
    <location>
        <position position="355"/>
    </location>
    <ligand>
        <name>Mg(2+)</name>
        <dbReference type="ChEBI" id="CHEBI:18420"/>
    </ligand>
</feature>
<evidence type="ECO:0000256" key="4">
    <source>
        <dbReference type="ARBA" id="ARBA00022679"/>
    </source>
</evidence>
<dbReference type="InterPro" id="IPR035584">
    <property type="entry name" value="PurF_N"/>
</dbReference>
<feature type="binding site" evidence="7">
    <location>
        <position position="454"/>
    </location>
    <ligand>
        <name>[4Fe-4S] cluster</name>
        <dbReference type="ChEBI" id="CHEBI:49883"/>
    </ligand>
</feature>
<reference evidence="11" key="1">
    <citation type="journal article" date="2019" name="Int. J. Syst. Evol. Microbiol.">
        <title>The Global Catalogue of Microorganisms (GCM) 10K type strain sequencing project: providing services to taxonomists for standard genome sequencing and annotation.</title>
        <authorList>
            <consortium name="The Broad Institute Genomics Platform"/>
            <consortium name="The Broad Institute Genome Sequencing Center for Infectious Disease"/>
            <person name="Wu L."/>
            <person name="Ma J."/>
        </authorList>
    </citation>
    <scope>NUCLEOTIDE SEQUENCE [LARGE SCALE GENOMIC DNA]</scope>
    <source>
        <strain evidence="11">JCM 3399</strain>
    </source>
</reference>
<evidence type="ECO:0000256" key="6">
    <source>
        <dbReference type="ARBA" id="ARBA00022962"/>
    </source>
</evidence>
<evidence type="ECO:0000256" key="3">
    <source>
        <dbReference type="ARBA" id="ARBA00022676"/>
    </source>
</evidence>
<comment type="similarity">
    <text evidence="2 7 8">In the C-terminal section; belongs to the purine/pyrimidine phosphoribosyltransferase family.</text>
</comment>
<dbReference type="Pfam" id="PF00156">
    <property type="entry name" value="Pribosyltran"/>
    <property type="match status" value="1"/>
</dbReference>
<keyword evidence="5 7" id="KW-0658">Purine biosynthesis</keyword>
<evidence type="ECO:0000256" key="5">
    <source>
        <dbReference type="ARBA" id="ARBA00022755"/>
    </source>
</evidence>
<keyword evidence="4 7" id="KW-0808">Transferase</keyword>
<feature type="binding site" evidence="7">
    <location>
        <position position="308"/>
    </location>
    <ligand>
        <name>[4Fe-4S] cluster</name>
        <dbReference type="ChEBI" id="CHEBI:49883"/>
    </ligand>
</feature>
<evidence type="ECO:0000256" key="7">
    <source>
        <dbReference type="HAMAP-Rule" id="MF_01931"/>
    </source>
</evidence>
<dbReference type="Gene3D" id="3.40.50.2020">
    <property type="match status" value="1"/>
</dbReference>
<dbReference type="Gene3D" id="3.60.20.10">
    <property type="entry name" value="Glutamine Phosphoribosylpyrophosphate, subunit 1, domain 1"/>
    <property type="match status" value="1"/>
</dbReference>
<name>A0ABQ2VS54_9ACTN</name>
<sequence length="559" mass="59618">MRGNVDVCRSSARRAPFMRSSSSASIPGSDECATCPRLWDVPRGDGRLNHDLLPGEKGPQDACGVFGVWAPGEEVSKLTYFGLYALQHRGQESAGIAVSNGSQILVFKDMGLVSQVFDETSLGSLQGHIAVGHARYSTTGASVWENAQPTFRATAHGSIALGHNGNLVNTAELAEMVAALPRDGGRATQVAATNDTDLVTALLAGQVDEDGKPLTVEEAAPRVLPKVKGAFSLCFMDEHTLYAARDPQGIRPLVLGRLERGWVLASETAALDIVGASFIREIEPGELVAIDENGLRSSRFAEARPKGCVFEYVYLARPDTDIAGRNVYLSRVEMGRKLAAEAPADADLVIATPESGTPAAVGYAEASGIPYGSGLVKNSYVGRTFIQPSQTIRQLGIRLKLNPLKEVIRGKRLVVVDDSIVRGNTQRALVRMLREAGATEVHIRISSPPIKWPCFFGIDFATRAELIANGLSVEEIGKSLGADSLAYISIDGMIEATTIDKPKLCRACFDGEYPMELPDPELLGKHLLESETAAPSASDVDGVRTLTAGVGGADALRRP</sequence>
<feature type="domain" description="Glutamine amidotransferase type-2" evidence="9">
    <location>
        <begin position="63"/>
        <end position="293"/>
    </location>
</feature>
<accession>A0ABQ2VS54</accession>
<keyword evidence="6 7" id="KW-0315">Glutamine amidotransferase</keyword>
<keyword evidence="3 7" id="KW-0328">Glycosyltransferase</keyword>
<feature type="binding site" evidence="7">
    <location>
        <position position="505"/>
    </location>
    <ligand>
        <name>[4Fe-4S] cluster</name>
        <dbReference type="ChEBI" id="CHEBI:49883"/>
    </ligand>
</feature>
<protein>
    <recommendedName>
        <fullName evidence="7">Amidophosphoribosyltransferase</fullName>
        <shortName evidence="7">ATase</shortName>
        <ecNumber evidence="7">2.4.2.14</ecNumber>
    </recommendedName>
    <alternativeName>
        <fullName evidence="7">Glutamine phosphoribosylpyrophosphate amidotransferase</fullName>
        <shortName evidence="7">GPATase</shortName>
    </alternativeName>
</protein>
<dbReference type="EMBL" id="BMRP01000117">
    <property type="protein sequence ID" value="GGV05770.1"/>
    <property type="molecule type" value="Genomic_DNA"/>
</dbReference>
<proteinExistence type="inferred from homology"/>
<keyword evidence="7" id="KW-0479">Metal-binding</keyword>
<dbReference type="InterPro" id="IPR017932">
    <property type="entry name" value="GATase_2_dom"/>
</dbReference>
<gene>
    <name evidence="7 10" type="primary">purF</name>
    <name evidence="10" type="ORF">GCM10010211_85720</name>
</gene>